<dbReference type="EMBL" id="SWJE01000013">
    <property type="protein sequence ID" value="TKC83835.1"/>
    <property type="molecule type" value="Genomic_DNA"/>
</dbReference>
<accession>A0A4U1HQW1</accession>
<name>A0A4U1HQW1_9BURK</name>
<protein>
    <submittedName>
        <fullName evidence="1">Uncharacterized protein</fullName>
    </submittedName>
</protein>
<organism evidence="1 2">
    <name type="scientific">Trinickia terrae</name>
    <dbReference type="NCBI Taxonomy" id="2571161"/>
    <lineage>
        <taxon>Bacteria</taxon>
        <taxon>Pseudomonadati</taxon>
        <taxon>Pseudomonadota</taxon>
        <taxon>Betaproteobacteria</taxon>
        <taxon>Burkholderiales</taxon>
        <taxon>Burkholderiaceae</taxon>
        <taxon>Trinickia</taxon>
    </lineage>
</organism>
<proteinExistence type="predicted"/>
<dbReference type="Proteomes" id="UP000305539">
    <property type="component" value="Unassembled WGS sequence"/>
</dbReference>
<evidence type="ECO:0000313" key="2">
    <source>
        <dbReference type="Proteomes" id="UP000305539"/>
    </source>
</evidence>
<sequence length="68" mass="7556">MTKDTPQTVSRPAPARATFLDTRFRSRVIVFPSGDVLHVQSGEAVATTAAQIEYLDAHPDFKRLKERG</sequence>
<dbReference type="AlphaFoldDB" id="A0A4U1HQW1"/>
<evidence type="ECO:0000313" key="1">
    <source>
        <dbReference type="EMBL" id="TKC83835.1"/>
    </source>
</evidence>
<dbReference type="OrthoDB" id="8759061at2"/>
<comment type="caution">
    <text evidence="1">The sequence shown here is derived from an EMBL/GenBank/DDBJ whole genome shotgun (WGS) entry which is preliminary data.</text>
</comment>
<gene>
    <name evidence="1" type="ORF">FAZ69_22645</name>
</gene>
<reference evidence="1 2" key="1">
    <citation type="submission" date="2019-04" db="EMBL/GenBank/DDBJ databases">
        <title>Trinickia sp. 7GSK02, isolated from subtropical forest soil.</title>
        <authorList>
            <person name="Gao Z.-H."/>
            <person name="Qiu L.-H."/>
        </authorList>
    </citation>
    <scope>NUCLEOTIDE SEQUENCE [LARGE SCALE GENOMIC DNA]</scope>
    <source>
        <strain evidence="1 2">7GSK02</strain>
    </source>
</reference>
<dbReference type="RefSeq" id="WP_136897339.1">
    <property type="nucleotide sequence ID" value="NZ_SWJE01000013.1"/>
</dbReference>
<keyword evidence="2" id="KW-1185">Reference proteome</keyword>